<gene>
    <name evidence="2" type="ORF">TeGR_g63</name>
</gene>
<feature type="transmembrane region" description="Helical" evidence="1">
    <location>
        <begin position="179"/>
        <end position="198"/>
    </location>
</feature>
<feature type="non-terminal residue" evidence="2">
    <location>
        <position position="403"/>
    </location>
</feature>
<feature type="transmembrane region" description="Helical" evidence="1">
    <location>
        <begin position="311"/>
        <end position="330"/>
    </location>
</feature>
<comment type="caution">
    <text evidence="2">The sequence shown here is derived from an EMBL/GenBank/DDBJ whole genome shotgun (WGS) entry which is preliminary data.</text>
</comment>
<sequence>MAQDVAAQPAARFLFLTYISFCLPFAIVESSLVATLSLSPSQLGLPLAPSLLYLAFSTASLLIPCLLHAANGNPYRLLLFGYASLATFPLSSVVYLLAPHPASELLLYLCSLVAGVGAAVLWATVGTCITALHEQTLPSAPRSVDAYFSTFTVILLATTFSFHLTTASLLPAGYSAVPVHAWLSLTSLLGVSLAFGWCRLADVTLESPPSPSPPPPVIATAKATVLLTLRSKPLLALLPSHLCTGLLEAAILTVGTRNLPGSAVGVDTALKTCAGAATALLAALYFGRATSAYETLDDSDLSLASPRRRRLILASFGLYFPVAILLPLAPPAVIPLLFVLGGAAQSIWSTVSSGSSVSAWAASRELPERAAAFAGAKFASGTASSLGFLVLPRLGGASLLVVL</sequence>
<feature type="transmembrane region" description="Helical" evidence="1">
    <location>
        <begin position="50"/>
        <end position="70"/>
    </location>
</feature>
<dbReference type="EMBL" id="BRYB01004841">
    <property type="protein sequence ID" value="GMI37818.1"/>
    <property type="molecule type" value="Genomic_DNA"/>
</dbReference>
<accession>A0ABQ6N2A2</accession>
<feature type="transmembrane region" description="Helical" evidence="1">
    <location>
        <begin position="105"/>
        <end position="132"/>
    </location>
</feature>
<organism evidence="2 3">
    <name type="scientific">Tetraparma gracilis</name>
    <dbReference type="NCBI Taxonomy" id="2962635"/>
    <lineage>
        <taxon>Eukaryota</taxon>
        <taxon>Sar</taxon>
        <taxon>Stramenopiles</taxon>
        <taxon>Ochrophyta</taxon>
        <taxon>Bolidophyceae</taxon>
        <taxon>Parmales</taxon>
        <taxon>Triparmaceae</taxon>
        <taxon>Tetraparma</taxon>
    </lineage>
</organism>
<keyword evidence="1" id="KW-0472">Membrane</keyword>
<feature type="transmembrane region" description="Helical" evidence="1">
    <location>
        <begin position="12"/>
        <end position="38"/>
    </location>
</feature>
<evidence type="ECO:0000313" key="3">
    <source>
        <dbReference type="Proteomes" id="UP001165060"/>
    </source>
</evidence>
<feature type="transmembrane region" description="Helical" evidence="1">
    <location>
        <begin position="144"/>
        <end position="164"/>
    </location>
</feature>
<feature type="transmembrane region" description="Helical" evidence="1">
    <location>
        <begin position="77"/>
        <end position="99"/>
    </location>
</feature>
<keyword evidence="1" id="KW-1133">Transmembrane helix</keyword>
<keyword evidence="1" id="KW-0812">Transmembrane</keyword>
<evidence type="ECO:0000256" key="1">
    <source>
        <dbReference type="SAM" id="Phobius"/>
    </source>
</evidence>
<proteinExistence type="predicted"/>
<keyword evidence="3" id="KW-1185">Reference proteome</keyword>
<dbReference type="Proteomes" id="UP001165060">
    <property type="component" value="Unassembled WGS sequence"/>
</dbReference>
<name>A0ABQ6N2A2_9STRA</name>
<reference evidence="2 3" key="1">
    <citation type="journal article" date="2023" name="Commun. Biol.">
        <title>Genome analysis of Parmales, the sister group of diatoms, reveals the evolutionary specialization of diatoms from phago-mixotrophs to photoautotrophs.</title>
        <authorList>
            <person name="Ban H."/>
            <person name="Sato S."/>
            <person name="Yoshikawa S."/>
            <person name="Yamada K."/>
            <person name="Nakamura Y."/>
            <person name="Ichinomiya M."/>
            <person name="Sato N."/>
            <person name="Blanc-Mathieu R."/>
            <person name="Endo H."/>
            <person name="Kuwata A."/>
            <person name="Ogata H."/>
        </authorList>
    </citation>
    <scope>NUCLEOTIDE SEQUENCE [LARGE SCALE GENOMIC DNA]</scope>
</reference>
<protein>
    <submittedName>
        <fullName evidence="2">Uncharacterized protein</fullName>
    </submittedName>
</protein>
<evidence type="ECO:0000313" key="2">
    <source>
        <dbReference type="EMBL" id="GMI37818.1"/>
    </source>
</evidence>